<reference evidence="3" key="2">
    <citation type="submission" date="2023-03" db="EMBL/GenBank/DDBJ databases">
        <authorList>
            <person name="Inwood S.N."/>
            <person name="Skelly J.G."/>
            <person name="Guhlin J."/>
            <person name="Harrop T.W.R."/>
            <person name="Goldson S.G."/>
            <person name="Dearden P.K."/>
        </authorList>
    </citation>
    <scope>NUCLEOTIDE SEQUENCE</scope>
    <source>
        <strain evidence="3">Lincoln</strain>
        <tissue evidence="3">Whole body</tissue>
    </source>
</reference>
<dbReference type="Pfam" id="PF16061">
    <property type="entry name" value="DUF4803"/>
    <property type="match status" value="1"/>
</dbReference>
<name>A0AA39FT57_MICHY</name>
<evidence type="ECO:0000256" key="2">
    <source>
        <dbReference type="SAM" id="SignalP"/>
    </source>
</evidence>
<keyword evidence="4" id="KW-1185">Reference proteome</keyword>
<dbReference type="PANTHER" id="PTHR47890:SF1">
    <property type="entry name" value="LD24308P"/>
    <property type="match status" value="1"/>
</dbReference>
<keyword evidence="2" id="KW-0732">Signal</keyword>
<sequence length="712" mass="82343">MARILSLFLVILVMNNQVMSFDIFGIDFKTIMQAYNYINLVYTKGVDYANRDIIAKTNPAQQLRNILAEIRTISKQLINFENVMDEKMDVLGMFLLNNIGTMSDFSTARSELVQHINDVNFLFKKGMELKENGNYNIATIKSFVNSALSDTNNLEHSLFEIYKIVLPGMNTNIRKGLITLAAKYTQENYERLCNKHSSPQQHMYYVFMIILRTHLRGFTTLTQAYSIRTLFDNSSYVQEYKDTKQRFQNQLTNYIKAFMQDLNYFRVDIHKCDIKNPVIGENVYEMEGLFQVIVNYESTMKSSALYAQGTPFCGDCEEIKNHYVLRNMINNCKSYASVKGCPVSEITDRTTAIRYLWYTADSETFGHKGQCNYSLYETNRYFGSYWCFNDICECSVNISNANYIPRGRFFLQIDAPKIMRISVEPQLSDIANNMVVVGVKFTLRDNAIHLQILQSKITKKRAVHEEAVWKPVHLDNKNKTINITHDNVYYERNSFHLDDVMVHPDFIVTGVKLSPNKKNDGFELHVHATKYDPETGLLSGPEKWFEPGEFSPNPQDYQRNSTKITMDDPDDPTIMHTYHSDPESNKYIQFQHTSVKKDAGFHTVPFFDGQPVESLRFPLGGVGLFYRQRDGFGGYIAPRLLTYNITWEMESSFNNWQKIEKAYEKCNLEVPPSVTAIDENTTCESLRQTTLNTQHNSTENDVARNTIIKQHN</sequence>
<reference evidence="3" key="1">
    <citation type="journal article" date="2023" name="bioRxiv">
        <title>Scaffold-level genome assemblies of two parasitoid biocontrol wasps reveal the parthenogenesis mechanism and an associated novel virus.</title>
        <authorList>
            <person name="Inwood S."/>
            <person name="Skelly J."/>
            <person name="Guhlin J."/>
            <person name="Harrop T."/>
            <person name="Goldson S."/>
            <person name="Dearden P."/>
        </authorList>
    </citation>
    <scope>NUCLEOTIDE SEQUENCE</scope>
    <source>
        <strain evidence="3">Lincoln</strain>
        <tissue evidence="3">Whole body</tissue>
    </source>
</reference>
<dbReference type="PANTHER" id="PTHR47890">
    <property type="entry name" value="LD24308P"/>
    <property type="match status" value="1"/>
</dbReference>
<evidence type="ECO:0000313" key="3">
    <source>
        <dbReference type="EMBL" id="KAK0175233.1"/>
    </source>
</evidence>
<evidence type="ECO:0000256" key="1">
    <source>
        <dbReference type="SAM" id="MobiDB-lite"/>
    </source>
</evidence>
<feature type="region of interest" description="Disordered" evidence="1">
    <location>
        <begin position="549"/>
        <end position="571"/>
    </location>
</feature>
<evidence type="ECO:0000313" key="4">
    <source>
        <dbReference type="Proteomes" id="UP001168972"/>
    </source>
</evidence>
<feature type="compositionally biased region" description="Polar residues" evidence="1">
    <location>
        <begin position="552"/>
        <end position="564"/>
    </location>
</feature>
<protein>
    <submittedName>
        <fullName evidence="3">Uncharacterized protein</fullName>
    </submittedName>
</protein>
<feature type="chain" id="PRO_5041258886" evidence="2">
    <location>
        <begin position="21"/>
        <end position="712"/>
    </location>
</feature>
<feature type="signal peptide" evidence="2">
    <location>
        <begin position="1"/>
        <end position="20"/>
    </location>
</feature>
<proteinExistence type="predicted"/>
<comment type="caution">
    <text evidence="3">The sequence shown here is derived from an EMBL/GenBank/DDBJ whole genome shotgun (WGS) entry which is preliminary data.</text>
</comment>
<organism evidence="3 4">
    <name type="scientific">Microctonus hyperodae</name>
    <name type="common">Parasitoid wasp</name>
    <dbReference type="NCBI Taxonomy" id="165561"/>
    <lineage>
        <taxon>Eukaryota</taxon>
        <taxon>Metazoa</taxon>
        <taxon>Ecdysozoa</taxon>
        <taxon>Arthropoda</taxon>
        <taxon>Hexapoda</taxon>
        <taxon>Insecta</taxon>
        <taxon>Pterygota</taxon>
        <taxon>Neoptera</taxon>
        <taxon>Endopterygota</taxon>
        <taxon>Hymenoptera</taxon>
        <taxon>Apocrita</taxon>
        <taxon>Ichneumonoidea</taxon>
        <taxon>Braconidae</taxon>
        <taxon>Euphorinae</taxon>
        <taxon>Microctonus</taxon>
    </lineage>
</organism>
<dbReference type="InterPro" id="IPR032062">
    <property type="entry name" value="DUF4803"/>
</dbReference>
<gene>
    <name evidence="3" type="ORF">PV327_008999</name>
</gene>
<accession>A0AA39FT57</accession>
<dbReference type="EMBL" id="JAQQBR010000005">
    <property type="protein sequence ID" value="KAK0175233.1"/>
    <property type="molecule type" value="Genomic_DNA"/>
</dbReference>
<dbReference type="AlphaFoldDB" id="A0AA39FT57"/>
<dbReference type="Proteomes" id="UP001168972">
    <property type="component" value="Unassembled WGS sequence"/>
</dbReference>